<dbReference type="AlphaFoldDB" id="A0AAD9N0F0"/>
<sequence>MNHYNVVLSTELLDVPAYSQVLETLRIKCEQLQMNKRLVLGDFGSHFATVIRPVQELQENRSLKQDDDFWTEIRQEQPTENVVHYCVPVIESQ</sequence>
<comment type="caution">
    <text evidence="1">The sequence shown here is derived from an EMBL/GenBank/DDBJ whole genome shotgun (WGS) entry which is preliminary data.</text>
</comment>
<dbReference type="Proteomes" id="UP001208570">
    <property type="component" value="Unassembled WGS sequence"/>
</dbReference>
<evidence type="ECO:0000313" key="2">
    <source>
        <dbReference type="Proteomes" id="UP001208570"/>
    </source>
</evidence>
<organism evidence="1 2">
    <name type="scientific">Paralvinella palmiformis</name>
    <dbReference type="NCBI Taxonomy" id="53620"/>
    <lineage>
        <taxon>Eukaryota</taxon>
        <taxon>Metazoa</taxon>
        <taxon>Spiralia</taxon>
        <taxon>Lophotrochozoa</taxon>
        <taxon>Annelida</taxon>
        <taxon>Polychaeta</taxon>
        <taxon>Sedentaria</taxon>
        <taxon>Canalipalpata</taxon>
        <taxon>Terebellida</taxon>
        <taxon>Terebelliformia</taxon>
        <taxon>Alvinellidae</taxon>
        <taxon>Paralvinella</taxon>
    </lineage>
</organism>
<reference evidence="1" key="1">
    <citation type="journal article" date="2023" name="Mol. Biol. Evol.">
        <title>Third-Generation Sequencing Reveals the Adaptive Role of the Epigenome in Three Deep-Sea Polychaetes.</title>
        <authorList>
            <person name="Perez M."/>
            <person name="Aroh O."/>
            <person name="Sun Y."/>
            <person name="Lan Y."/>
            <person name="Juniper S.K."/>
            <person name="Young C.R."/>
            <person name="Angers B."/>
            <person name="Qian P.Y."/>
        </authorList>
    </citation>
    <scope>NUCLEOTIDE SEQUENCE</scope>
    <source>
        <strain evidence="1">P08H-3</strain>
    </source>
</reference>
<accession>A0AAD9N0F0</accession>
<protein>
    <submittedName>
        <fullName evidence="1">Uncharacterized protein</fullName>
    </submittedName>
</protein>
<name>A0AAD9N0F0_9ANNE</name>
<proteinExistence type="predicted"/>
<keyword evidence="2" id="KW-1185">Reference proteome</keyword>
<gene>
    <name evidence="1" type="ORF">LSH36_442g00048</name>
</gene>
<dbReference type="EMBL" id="JAODUP010000442">
    <property type="protein sequence ID" value="KAK2149664.1"/>
    <property type="molecule type" value="Genomic_DNA"/>
</dbReference>
<evidence type="ECO:0000313" key="1">
    <source>
        <dbReference type="EMBL" id="KAK2149664.1"/>
    </source>
</evidence>